<evidence type="ECO:0000256" key="1">
    <source>
        <dbReference type="SAM" id="MobiDB-lite"/>
    </source>
</evidence>
<keyword evidence="3" id="KW-1185">Reference proteome</keyword>
<name>A0A4P7D3Z4_9BURK</name>
<dbReference type="EMBL" id="CP038150">
    <property type="protein sequence ID" value="QBR01445.1"/>
    <property type="molecule type" value="Genomic_DNA"/>
</dbReference>
<feature type="compositionally biased region" description="Polar residues" evidence="1">
    <location>
        <begin position="83"/>
        <end position="96"/>
    </location>
</feature>
<proteinExistence type="predicted"/>
<dbReference type="OrthoDB" id="5519962at2"/>
<sequence length="124" mass="13689">MKPARIVVTIDTLTLEGFDARERRTIADALAQALTQRFADDAARGYRSASLDAWQALDVQRSAHSTPASLGAMLAERVWRGVTGTQQTQRRSQPHLQPQAQTRTQPQPQRQTPAAAPHPTPGRR</sequence>
<evidence type="ECO:0000313" key="3">
    <source>
        <dbReference type="Proteomes" id="UP000295727"/>
    </source>
</evidence>
<accession>A0A4P7D3Z4</accession>
<organism evidence="2 3">
    <name type="scientific">Paraburkholderia pallida</name>
    <dbReference type="NCBI Taxonomy" id="2547399"/>
    <lineage>
        <taxon>Bacteria</taxon>
        <taxon>Pseudomonadati</taxon>
        <taxon>Pseudomonadota</taxon>
        <taxon>Betaproteobacteria</taxon>
        <taxon>Burkholderiales</taxon>
        <taxon>Burkholderiaceae</taxon>
        <taxon>Paraburkholderia</taxon>
    </lineage>
</organism>
<feature type="region of interest" description="Disordered" evidence="1">
    <location>
        <begin position="81"/>
        <end position="124"/>
    </location>
</feature>
<protein>
    <submittedName>
        <fullName evidence="2">Uncharacterized protein</fullName>
    </submittedName>
</protein>
<dbReference type="Proteomes" id="UP000295727">
    <property type="component" value="Chromosome 3"/>
</dbReference>
<gene>
    <name evidence="2" type="ORF">E1956_30110</name>
</gene>
<reference evidence="2 3" key="1">
    <citation type="submission" date="2019-03" db="EMBL/GenBank/DDBJ databases">
        <title>Paraburkholderia sp. 7MH5, isolated from subtropical forest soil.</title>
        <authorList>
            <person name="Gao Z.-H."/>
            <person name="Qiu L.-H."/>
        </authorList>
    </citation>
    <scope>NUCLEOTIDE SEQUENCE [LARGE SCALE GENOMIC DNA]</scope>
    <source>
        <strain evidence="2 3">7MH5</strain>
    </source>
</reference>
<feature type="compositionally biased region" description="Low complexity" evidence="1">
    <location>
        <begin position="97"/>
        <end position="115"/>
    </location>
</feature>
<evidence type="ECO:0000313" key="2">
    <source>
        <dbReference type="EMBL" id="QBR01445.1"/>
    </source>
</evidence>
<dbReference type="KEGG" id="ppai:E1956_30110"/>
<dbReference type="RefSeq" id="WP_134756088.1">
    <property type="nucleotide sequence ID" value="NZ_CP038150.1"/>
</dbReference>
<dbReference type="AlphaFoldDB" id="A0A4P7D3Z4"/>